<dbReference type="Gene3D" id="3.30.450.20">
    <property type="entry name" value="PAS domain"/>
    <property type="match status" value="3"/>
</dbReference>
<organism evidence="6 7">
    <name type="scientific">Ruicaihuangia caeni</name>
    <dbReference type="NCBI Taxonomy" id="3042517"/>
    <lineage>
        <taxon>Bacteria</taxon>
        <taxon>Bacillati</taxon>
        <taxon>Actinomycetota</taxon>
        <taxon>Actinomycetes</taxon>
        <taxon>Micrococcales</taxon>
        <taxon>Microbacteriaceae</taxon>
        <taxon>Ruicaihuangia</taxon>
    </lineage>
</organism>
<dbReference type="SUPFAM" id="SSF55073">
    <property type="entry name" value="Nucleotide cyclase"/>
    <property type="match status" value="1"/>
</dbReference>
<dbReference type="NCBIfam" id="TIGR00254">
    <property type="entry name" value="GGDEF"/>
    <property type="match status" value="1"/>
</dbReference>
<evidence type="ECO:0000259" key="2">
    <source>
        <dbReference type="PROSITE" id="PS50112"/>
    </source>
</evidence>
<accession>A0AAW6TDM0</accession>
<dbReference type="NCBIfam" id="TIGR00229">
    <property type="entry name" value="sensory_box"/>
    <property type="match status" value="2"/>
</dbReference>
<dbReference type="InterPro" id="IPR035965">
    <property type="entry name" value="PAS-like_dom_sf"/>
</dbReference>
<dbReference type="InterPro" id="IPR052155">
    <property type="entry name" value="Biofilm_reg_signaling"/>
</dbReference>
<feature type="domain" description="PAC" evidence="3">
    <location>
        <begin position="350"/>
        <end position="402"/>
    </location>
</feature>
<evidence type="ECO:0000259" key="4">
    <source>
        <dbReference type="PROSITE" id="PS50883"/>
    </source>
</evidence>
<evidence type="ECO:0000313" key="7">
    <source>
        <dbReference type="Proteomes" id="UP001321506"/>
    </source>
</evidence>
<reference evidence="6 7" key="1">
    <citation type="submission" date="2023-04" db="EMBL/GenBank/DDBJ databases">
        <title>Klugiella caeni sp. nov. isolated from the sludge of biochemical tank.</title>
        <authorList>
            <person name="Geng K."/>
        </authorList>
    </citation>
    <scope>NUCLEOTIDE SEQUENCE [LARGE SCALE GENOMIC DNA]</scope>
    <source>
        <strain evidence="6 7">YN-L-19</strain>
    </source>
</reference>
<dbReference type="SMART" id="SM00091">
    <property type="entry name" value="PAS"/>
    <property type="match status" value="3"/>
</dbReference>
<dbReference type="InterPro" id="IPR000014">
    <property type="entry name" value="PAS"/>
</dbReference>
<dbReference type="GO" id="GO:0006355">
    <property type="term" value="P:regulation of DNA-templated transcription"/>
    <property type="evidence" value="ECO:0007669"/>
    <property type="project" value="InterPro"/>
</dbReference>
<dbReference type="SMART" id="SM00086">
    <property type="entry name" value="PAC"/>
    <property type="match status" value="3"/>
</dbReference>
<dbReference type="CDD" id="cd01948">
    <property type="entry name" value="EAL"/>
    <property type="match status" value="1"/>
</dbReference>
<dbReference type="Gene3D" id="2.10.70.100">
    <property type="match status" value="1"/>
</dbReference>
<dbReference type="PROSITE" id="PS50113">
    <property type="entry name" value="PAC"/>
    <property type="match status" value="3"/>
</dbReference>
<dbReference type="InterPro" id="IPR013655">
    <property type="entry name" value="PAS_fold_3"/>
</dbReference>
<dbReference type="CDD" id="cd00130">
    <property type="entry name" value="PAS"/>
    <property type="match status" value="2"/>
</dbReference>
<sequence length="836" mass="92667">MIEPLETPLEPQSELRDLLEAAPDAMVVVNDAGTIVLTNSQAELLFQYQPGELEGQQIEVLVPERHRHRHDGHRHGYGRNPRTRRMGSGLELHGRRSDGSEFPVEISLSPIETERGALVCSAIRDISDRKLVEDELRGLREAAEADRARLAEAQRLAHVGSFEINLVTGERWWSDEYWRLLGLDKTLGPSRELLLSTIHPDDLAETQAIWQRVDGGESVDGVTFRIVRPTGEVRWTRSRMRVETDDHGTPVKIVGTTMDVTTLHHAMARQREAEINFSLSFEHSHVGLAMADLEGRLTRINSAVCSILARSESEILGKRMLDFVSPGERGDEDLMARLIGNHGRYRTCSATTERALVTPNGDVVWAQETISLVRNEQGDPSHFFLQLQDVSDRKQAEDALIHQATHDPLTGLGNRAFLSEKIDQVLAHRAADRVSVLFVDVNKFKVINDARGHAAGDALLVQIADRLRSAVRPTDTLARFGGDEFVIVCEDITPENAERLAGRIVDATRAPFDLEGQQVYVTLSVGVVMAEAGDDAETLLRKSDVAMYQAKERDRTHVAVFDHQMQALASSRLETESQLGGALERDELRLVYQPIVDVHTERTIGFEALVRWQHPSRGLLAPAEFMSIAEETGMILAIGEWVLREALMQLQLWRMDVPGARDLFVAVNLSARQVQDPEFPAAVARTLAQTRAEPAALHLELTESMVMSRSDVAVQNVTALRELGVRVSLDDFGTGYSSLSYLHQIPAHTVKIDRSFVAAIGEDNASATSIIGAIVGLGRALELDVVGEGVETPQQVEELRRLGVRYAQGYLWSPPIAPAAAQEWIREKAVRDSPSA</sequence>
<dbReference type="Pfam" id="PF00989">
    <property type="entry name" value="PAS"/>
    <property type="match status" value="1"/>
</dbReference>
<proteinExistence type="predicted"/>
<dbReference type="InterPro" id="IPR001610">
    <property type="entry name" value="PAC"/>
</dbReference>
<dbReference type="InterPro" id="IPR000700">
    <property type="entry name" value="PAS-assoc_C"/>
</dbReference>
<feature type="region of interest" description="Disordered" evidence="1">
    <location>
        <begin position="67"/>
        <end position="98"/>
    </location>
</feature>
<dbReference type="Pfam" id="PF00990">
    <property type="entry name" value="GGDEF"/>
    <property type="match status" value="1"/>
</dbReference>
<feature type="domain" description="PAC" evidence="3">
    <location>
        <begin position="220"/>
        <end position="272"/>
    </location>
</feature>
<evidence type="ECO:0000259" key="3">
    <source>
        <dbReference type="PROSITE" id="PS50113"/>
    </source>
</evidence>
<dbReference type="InterPro" id="IPR000160">
    <property type="entry name" value="GGDEF_dom"/>
</dbReference>
<dbReference type="Pfam" id="PF08447">
    <property type="entry name" value="PAS_3"/>
    <property type="match status" value="1"/>
</dbReference>
<dbReference type="InterPro" id="IPR001633">
    <property type="entry name" value="EAL_dom"/>
</dbReference>
<dbReference type="Pfam" id="PF13426">
    <property type="entry name" value="PAS_9"/>
    <property type="match status" value="1"/>
</dbReference>
<protein>
    <submittedName>
        <fullName evidence="6">EAL domain-containing protein</fullName>
    </submittedName>
</protein>
<dbReference type="EMBL" id="JASATX010000003">
    <property type="protein sequence ID" value="MDI2099167.1"/>
    <property type="molecule type" value="Genomic_DNA"/>
</dbReference>
<keyword evidence="7" id="KW-1185">Reference proteome</keyword>
<feature type="compositionally biased region" description="Basic residues" evidence="1">
    <location>
        <begin position="67"/>
        <end position="85"/>
    </location>
</feature>
<dbReference type="PANTHER" id="PTHR44757:SF2">
    <property type="entry name" value="BIOFILM ARCHITECTURE MAINTENANCE PROTEIN MBAA"/>
    <property type="match status" value="1"/>
</dbReference>
<dbReference type="Gene3D" id="3.30.70.270">
    <property type="match status" value="1"/>
</dbReference>
<dbReference type="Proteomes" id="UP001321506">
    <property type="component" value="Unassembled WGS sequence"/>
</dbReference>
<dbReference type="SUPFAM" id="SSF141868">
    <property type="entry name" value="EAL domain-like"/>
    <property type="match status" value="1"/>
</dbReference>
<dbReference type="AlphaFoldDB" id="A0AAW6TDM0"/>
<feature type="domain" description="PAS" evidence="2">
    <location>
        <begin position="273"/>
        <end position="329"/>
    </location>
</feature>
<name>A0AAW6TDM0_9MICO</name>
<dbReference type="CDD" id="cd01949">
    <property type="entry name" value="GGDEF"/>
    <property type="match status" value="1"/>
</dbReference>
<feature type="domain" description="PAS" evidence="2">
    <location>
        <begin position="11"/>
        <end position="64"/>
    </location>
</feature>
<dbReference type="Pfam" id="PF00563">
    <property type="entry name" value="EAL"/>
    <property type="match status" value="1"/>
</dbReference>
<evidence type="ECO:0000313" key="6">
    <source>
        <dbReference type="EMBL" id="MDI2099167.1"/>
    </source>
</evidence>
<dbReference type="InterPro" id="IPR035919">
    <property type="entry name" value="EAL_sf"/>
</dbReference>
<evidence type="ECO:0000256" key="1">
    <source>
        <dbReference type="SAM" id="MobiDB-lite"/>
    </source>
</evidence>
<dbReference type="SMART" id="SM00267">
    <property type="entry name" value="GGDEF"/>
    <property type="match status" value="1"/>
</dbReference>
<feature type="domain" description="GGDEF" evidence="5">
    <location>
        <begin position="432"/>
        <end position="563"/>
    </location>
</feature>
<dbReference type="RefSeq" id="WP_281488948.1">
    <property type="nucleotide sequence ID" value="NZ_JASATX010000003.1"/>
</dbReference>
<comment type="caution">
    <text evidence="6">The sequence shown here is derived from an EMBL/GenBank/DDBJ whole genome shotgun (WGS) entry which is preliminary data.</text>
</comment>
<dbReference type="PANTHER" id="PTHR44757">
    <property type="entry name" value="DIGUANYLATE CYCLASE DGCP"/>
    <property type="match status" value="1"/>
</dbReference>
<evidence type="ECO:0000259" key="5">
    <source>
        <dbReference type="PROSITE" id="PS50887"/>
    </source>
</evidence>
<dbReference type="FunFam" id="3.30.70.270:FF:000001">
    <property type="entry name" value="Diguanylate cyclase domain protein"/>
    <property type="match status" value="1"/>
</dbReference>
<dbReference type="PROSITE" id="PS50887">
    <property type="entry name" value="GGDEF"/>
    <property type="match status" value="1"/>
</dbReference>
<feature type="domain" description="PAC" evidence="3">
    <location>
        <begin position="88"/>
        <end position="138"/>
    </location>
</feature>
<gene>
    <name evidence="6" type="ORF">QF206_09365</name>
</gene>
<dbReference type="InterPro" id="IPR043128">
    <property type="entry name" value="Rev_trsase/Diguanyl_cyclase"/>
</dbReference>
<dbReference type="SUPFAM" id="SSF55785">
    <property type="entry name" value="PYP-like sensor domain (PAS domain)"/>
    <property type="match status" value="3"/>
</dbReference>
<dbReference type="PROSITE" id="PS50112">
    <property type="entry name" value="PAS"/>
    <property type="match status" value="2"/>
</dbReference>
<dbReference type="SMART" id="SM00052">
    <property type="entry name" value="EAL"/>
    <property type="match status" value="1"/>
</dbReference>
<dbReference type="InterPro" id="IPR029787">
    <property type="entry name" value="Nucleotide_cyclase"/>
</dbReference>
<dbReference type="PROSITE" id="PS50883">
    <property type="entry name" value="EAL"/>
    <property type="match status" value="1"/>
</dbReference>
<dbReference type="Gene3D" id="3.20.20.450">
    <property type="entry name" value="EAL domain"/>
    <property type="match status" value="1"/>
</dbReference>
<feature type="domain" description="EAL" evidence="4">
    <location>
        <begin position="572"/>
        <end position="829"/>
    </location>
</feature>
<dbReference type="InterPro" id="IPR013767">
    <property type="entry name" value="PAS_fold"/>
</dbReference>